<reference evidence="1" key="1">
    <citation type="submission" date="2014-12" db="EMBL/GenBank/DDBJ databases">
        <title>Insight into the proteome of Arion vulgaris.</title>
        <authorList>
            <person name="Aradska J."/>
            <person name="Bulat T."/>
            <person name="Smidak R."/>
            <person name="Sarate P."/>
            <person name="Gangsoo J."/>
            <person name="Sialana F."/>
            <person name="Bilban M."/>
            <person name="Lubec G."/>
        </authorList>
    </citation>
    <scope>NUCLEOTIDE SEQUENCE</scope>
    <source>
        <tissue evidence="1">Skin</tissue>
    </source>
</reference>
<dbReference type="EMBL" id="HACG01014073">
    <property type="protein sequence ID" value="CEK60938.1"/>
    <property type="molecule type" value="Transcribed_RNA"/>
</dbReference>
<proteinExistence type="predicted"/>
<accession>A0A0B6YXM1</accession>
<dbReference type="AlphaFoldDB" id="A0A0B6YXM1"/>
<feature type="non-terminal residue" evidence="1">
    <location>
        <position position="67"/>
    </location>
</feature>
<protein>
    <submittedName>
        <fullName evidence="1">Uncharacterized protein</fullName>
    </submittedName>
</protein>
<evidence type="ECO:0000313" key="1">
    <source>
        <dbReference type="EMBL" id="CEK60938.1"/>
    </source>
</evidence>
<organism evidence="1">
    <name type="scientific">Arion vulgaris</name>
    <dbReference type="NCBI Taxonomy" id="1028688"/>
    <lineage>
        <taxon>Eukaryota</taxon>
        <taxon>Metazoa</taxon>
        <taxon>Spiralia</taxon>
        <taxon>Lophotrochozoa</taxon>
        <taxon>Mollusca</taxon>
        <taxon>Gastropoda</taxon>
        <taxon>Heterobranchia</taxon>
        <taxon>Euthyneura</taxon>
        <taxon>Panpulmonata</taxon>
        <taxon>Eupulmonata</taxon>
        <taxon>Stylommatophora</taxon>
        <taxon>Helicina</taxon>
        <taxon>Arionoidea</taxon>
        <taxon>Arionidae</taxon>
        <taxon>Arion</taxon>
    </lineage>
</organism>
<name>A0A0B6YXM1_9EUPU</name>
<sequence>MLLMSSGGNIKHKSLLDLVTGRDTLVNKPTCHFAAPFWSKDSGDRQISKLDLPKMECISNNVESGIN</sequence>
<gene>
    <name evidence="1" type="primary">ORF40799</name>
</gene>